<dbReference type="EMBL" id="FQYO01000006">
    <property type="protein sequence ID" value="SHJ21931.1"/>
    <property type="molecule type" value="Genomic_DNA"/>
</dbReference>
<dbReference type="InterPro" id="IPR005939">
    <property type="entry name" value="BLH_phosphatase-like"/>
</dbReference>
<accession>A0A1M6HI98</accession>
<name>A0A1M6HI98_9RHOB</name>
<dbReference type="GO" id="GO:0016787">
    <property type="term" value="F:hydrolase activity"/>
    <property type="evidence" value="ECO:0007669"/>
    <property type="project" value="InterPro"/>
</dbReference>
<dbReference type="STRING" id="1447782.SAMN05444417_3244"/>
<evidence type="ECO:0000259" key="1">
    <source>
        <dbReference type="Pfam" id="PF04273"/>
    </source>
</evidence>
<dbReference type="AlphaFoldDB" id="A0A1M6HI98"/>
<dbReference type="InterPro" id="IPR029021">
    <property type="entry name" value="Prot-tyrosine_phosphatase-like"/>
</dbReference>
<dbReference type="SUPFAM" id="SSF52799">
    <property type="entry name" value="(Phosphotyrosine protein) phosphatases II"/>
    <property type="match status" value="1"/>
</dbReference>
<evidence type="ECO:0000313" key="2">
    <source>
        <dbReference type="EMBL" id="SHJ21931.1"/>
    </source>
</evidence>
<dbReference type="Gene3D" id="3.90.190.10">
    <property type="entry name" value="Protein tyrosine phosphatase superfamily"/>
    <property type="match status" value="1"/>
</dbReference>
<dbReference type="NCBIfam" id="TIGR01244">
    <property type="entry name" value="TIGR01244 family sulfur transferase"/>
    <property type="match status" value="1"/>
</dbReference>
<sequence length="136" mass="14375">MDIRRITDDYAVSPQIAPTDVAAIRAAGFGTILCNRPDAEVPAELSAAEMRRAAEAEGLAFVVNPVTHQGLNDEMVRLQAETLDAADAPVLAYCASGTRSSIVWALGQAGRRDPDEIVDLAAKAGYDLAGLRPRLG</sequence>
<dbReference type="Pfam" id="PF04273">
    <property type="entry name" value="BLH_phosphatase"/>
    <property type="match status" value="1"/>
</dbReference>
<feature type="domain" description="Beta-lactamase hydrolase-like protein phosphatase-like" evidence="1">
    <location>
        <begin position="2"/>
        <end position="110"/>
    </location>
</feature>
<reference evidence="2 3" key="1">
    <citation type="submission" date="2016-11" db="EMBL/GenBank/DDBJ databases">
        <authorList>
            <person name="Jaros S."/>
            <person name="Januszkiewicz K."/>
            <person name="Wedrychowicz H."/>
        </authorList>
    </citation>
    <scope>NUCLEOTIDE SEQUENCE [LARGE SCALE GENOMIC DNA]</scope>
    <source>
        <strain evidence="2 3">DSM 100565</strain>
    </source>
</reference>
<dbReference type="RefSeq" id="WP_073333602.1">
    <property type="nucleotide sequence ID" value="NZ_FQYO01000006.1"/>
</dbReference>
<evidence type="ECO:0000313" key="3">
    <source>
        <dbReference type="Proteomes" id="UP000184292"/>
    </source>
</evidence>
<dbReference type="CDD" id="cd14503">
    <property type="entry name" value="PTP-bact"/>
    <property type="match status" value="1"/>
</dbReference>
<organism evidence="2 3">
    <name type="scientific">Wenxinia saemankumensis</name>
    <dbReference type="NCBI Taxonomy" id="1447782"/>
    <lineage>
        <taxon>Bacteria</taxon>
        <taxon>Pseudomonadati</taxon>
        <taxon>Pseudomonadota</taxon>
        <taxon>Alphaproteobacteria</taxon>
        <taxon>Rhodobacterales</taxon>
        <taxon>Roseobacteraceae</taxon>
        <taxon>Wenxinia</taxon>
    </lineage>
</organism>
<protein>
    <submittedName>
        <fullName evidence="2">TIGR01244 family protein</fullName>
    </submittedName>
</protein>
<gene>
    <name evidence="2" type="ORF">SAMN05444417_3244</name>
</gene>
<dbReference type="OrthoDB" id="9805710at2"/>
<dbReference type="Proteomes" id="UP000184292">
    <property type="component" value="Unassembled WGS sequence"/>
</dbReference>
<keyword evidence="3" id="KW-1185">Reference proteome</keyword>
<proteinExistence type="predicted"/>